<keyword evidence="8" id="KW-0812">Transmembrane</keyword>
<dbReference type="PANTHER" id="PTHR41523">
    <property type="entry name" value="TWO-COMPONENT SYSTEM SENSOR PROTEIN"/>
    <property type="match status" value="1"/>
</dbReference>
<evidence type="ECO:0000256" key="8">
    <source>
        <dbReference type="SAM" id="Phobius"/>
    </source>
</evidence>
<dbReference type="Gene3D" id="3.30.565.10">
    <property type="entry name" value="Histidine kinase-like ATPase, C-terminal domain"/>
    <property type="match status" value="1"/>
</dbReference>
<accession>A0A4Q6Y4L7</accession>
<sequence>MRRVGEIDLPDRLAPGIPAWVTQIGVGVLCACGGGVVRFFFDLVSPGTGPFALVFPALILATLFARWQAGVLTAAISIFYAWRVVLVKEGPTAASLSDPTGIHRMLVIAAASAITIFIAEAFRRAVRHAAAERDREIADRDLFLAEFDHRMKNNFAIVAGLLDMQKRRAEDPATVAALESARMRVESIAQAHRHLYRGGDRLGVVEMGDYLHQLCGALAEALFLSGKVTLVCEAEAAQVPRDRAVSIGLIVNELVTNAAKHAFVGRDSGRIEVTFRNRDGGGWTLGVSDNGVGLPPTGAALSPGSLGTRLIDAFARQAQGRLHTESGPTGTRVTLDLHA</sequence>
<evidence type="ECO:0000256" key="2">
    <source>
        <dbReference type="ARBA" id="ARBA00012438"/>
    </source>
</evidence>
<dbReference type="Gene3D" id="3.30.450.20">
    <property type="entry name" value="PAS domain"/>
    <property type="match status" value="1"/>
</dbReference>
<keyword evidence="6 10" id="KW-0418">Kinase</keyword>
<evidence type="ECO:0000313" key="10">
    <source>
        <dbReference type="EMBL" id="RZF64096.1"/>
    </source>
</evidence>
<dbReference type="EMBL" id="SGIS01000018">
    <property type="protein sequence ID" value="RZF64096.1"/>
    <property type="molecule type" value="Genomic_DNA"/>
</dbReference>
<evidence type="ECO:0000256" key="7">
    <source>
        <dbReference type="ARBA" id="ARBA00022840"/>
    </source>
</evidence>
<dbReference type="SUPFAM" id="SSF55874">
    <property type="entry name" value="ATPase domain of HSP90 chaperone/DNA topoisomerase II/histidine kinase"/>
    <property type="match status" value="1"/>
</dbReference>
<keyword evidence="8" id="KW-0472">Membrane</keyword>
<organism evidence="10 11">
    <name type="scientific">Sphingomonas populi</name>
    <dbReference type="NCBI Taxonomy" id="2484750"/>
    <lineage>
        <taxon>Bacteria</taxon>
        <taxon>Pseudomonadati</taxon>
        <taxon>Pseudomonadota</taxon>
        <taxon>Alphaproteobacteria</taxon>
        <taxon>Sphingomonadales</taxon>
        <taxon>Sphingomonadaceae</taxon>
        <taxon>Sphingomonas</taxon>
    </lineage>
</organism>
<dbReference type="Proteomes" id="UP000292085">
    <property type="component" value="Unassembled WGS sequence"/>
</dbReference>
<evidence type="ECO:0000259" key="9">
    <source>
        <dbReference type="SMART" id="SM00387"/>
    </source>
</evidence>
<proteinExistence type="predicted"/>
<feature type="transmembrane region" description="Helical" evidence="8">
    <location>
        <begin position="20"/>
        <end position="41"/>
    </location>
</feature>
<dbReference type="EC" id="2.7.13.3" evidence="2"/>
<dbReference type="InterPro" id="IPR036890">
    <property type="entry name" value="HATPase_C_sf"/>
</dbReference>
<evidence type="ECO:0000256" key="5">
    <source>
        <dbReference type="ARBA" id="ARBA00022741"/>
    </source>
</evidence>
<protein>
    <recommendedName>
        <fullName evidence="2">histidine kinase</fullName>
        <ecNumber evidence="2">2.7.13.3</ecNumber>
    </recommendedName>
</protein>
<dbReference type="Pfam" id="PF02518">
    <property type="entry name" value="HATPase_c"/>
    <property type="match status" value="1"/>
</dbReference>
<dbReference type="OrthoDB" id="9767435at2"/>
<keyword evidence="3" id="KW-0597">Phosphoprotein</keyword>
<name>A0A4Q6Y4L7_9SPHN</name>
<keyword evidence="4" id="KW-0808">Transferase</keyword>
<reference evidence="10 11" key="1">
    <citation type="submission" date="2019-02" db="EMBL/GenBank/DDBJ databases">
        <authorList>
            <person name="Li Y."/>
        </authorList>
    </citation>
    <scope>NUCLEOTIDE SEQUENCE [LARGE SCALE GENOMIC DNA]</scope>
    <source>
        <strain evidence="10 11">3-7</strain>
    </source>
</reference>
<keyword evidence="11" id="KW-1185">Reference proteome</keyword>
<dbReference type="InterPro" id="IPR011495">
    <property type="entry name" value="Sig_transdc_His_kin_sub2_dim/P"/>
</dbReference>
<dbReference type="RefSeq" id="WP_130158158.1">
    <property type="nucleotide sequence ID" value="NZ_SGIS01000018.1"/>
</dbReference>
<dbReference type="GO" id="GO:0004673">
    <property type="term" value="F:protein histidine kinase activity"/>
    <property type="evidence" value="ECO:0007669"/>
    <property type="project" value="UniProtKB-EC"/>
</dbReference>
<feature type="domain" description="Histidine kinase/HSP90-like ATPase" evidence="9">
    <location>
        <begin position="242"/>
        <end position="339"/>
    </location>
</feature>
<gene>
    <name evidence="10" type="ORF">EWE75_13085</name>
</gene>
<evidence type="ECO:0000256" key="6">
    <source>
        <dbReference type="ARBA" id="ARBA00022777"/>
    </source>
</evidence>
<dbReference type="GO" id="GO:0005524">
    <property type="term" value="F:ATP binding"/>
    <property type="evidence" value="ECO:0007669"/>
    <property type="project" value="UniProtKB-KW"/>
</dbReference>
<evidence type="ECO:0000256" key="4">
    <source>
        <dbReference type="ARBA" id="ARBA00022679"/>
    </source>
</evidence>
<evidence type="ECO:0000313" key="11">
    <source>
        <dbReference type="Proteomes" id="UP000292085"/>
    </source>
</evidence>
<evidence type="ECO:0000256" key="3">
    <source>
        <dbReference type="ARBA" id="ARBA00022553"/>
    </source>
</evidence>
<dbReference type="AlphaFoldDB" id="A0A4Q6Y4L7"/>
<dbReference type="PROSITE" id="PS51257">
    <property type="entry name" value="PROKAR_LIPOPROTEIN"/>
    <property type="match status" value="1"/>
</dbReference>
<dbReference type="Pfam" id="PF07568">
    <property type="entry name" value="HisKA_2"/>
    <property type="match status" value="1"/>
</dbReference>
<feature type="transmembrane region" description="Helical" evidence="8">
    <location>
        <begin position="53"/>
        <end position="82"/>
    </location>
</feature>
<evidence type="ECO:0000256" key="1">
    <source>
        <dbReference type="ARBA" id="ARBA00000085"/>
    </source>
</evidence>
<comment type="caution">
    <text evidence="10">The sequence shown here is derived from an EMBL/GenBank/DDBJ whole genome shotgun (WGS) entry which is preliminary data.</text>
</comment>
<feature type="transmembrane region" description="Helical" evidence="8">
    <location>
        <begin position="102"/>
        <end position="122"/>
    </location>
</feature>
<keyword evidence="7" id="KW-0067">ATP-binding</keyword>
<keyword evidence="5" id="KW-0547">Nucleotide-binding</keyword>
<keyword evidence="8" id="KW-1133">Transmembrane helix</keyword>
<comment type="catalytic activity">
    <reaction evidence="1">
        <text>ATP + protein L-histidine = ADP + protein N-phospho-L-histidine.</text>
        <dbReference type="EC" id="2.7.13.3"/>
    </reaction>
</comment>
<dbReference type="InterPro" id="IPR003594">
    <property type="entry name" value="HATPase_dom"/>
</dbReference>
<dbReference type="PANTHER" id="PTHR41523:SF8">
    <property type="entry name" value="ETHYLENE RESPONSE SENSOR PROTEIN"/>
    <property type="match status" value="1"/>
</dbReference>
<dbReference type="SMART" id="SM00387">
    <property type="entry name" value="HATPase_c"/>
    <property type="match status" value="1"/>
</dbReference>